<dbReference type="InterPro" id="IPR000569">
    <property type="entry name" value="HECT_dom"/>
</dbReference>
<feature type="compositionally biased region" description="Polar residues" evidence="7">
    <location>
        <begin position="1"/>
        <end position="10"/>
    </location>
</feature>
<evidence type="ECO:0000256" key="5">
    <source>
        <dbReference type="ARBA" id="ARBA00022786"/>
    </source>
</evidence>
<dbReference type="GO" id="GO:0061630">
    <property type="term" value="F:ubiquitin protein ligase activity"/>
    <property type="evidence" value="ECO:0007669"/>
    <property type="project" value="UniProtKB-EC"/>
</dbReference>
<dbReference type="CDD" id="cd00078">
    <property type="entry name" value="HECTc"/>
    <property type="match status" value="1"/>
</dbReference>
<dbReference type="STRING" id="1314773.A0A3N2PPY7"/>
<feature type="compositionally biased region" description="Low complexity" evidence="7">
    <location>
        <begin position="1280"/>
        <end position="1293"/>
    </location>
</feature>
<feature type="compositionally biased region" description="Low complexity" evidence="7">
    <location>
        <begin position="17"/>
        <end position="38"/>
    </location>
</feature>
<feature type="compositionally biased region" description="Acidic residues" evidence="7">
    <location>
        <begin position="1205"/>
        <end position="1217"/>
    </location>
</feature>
<evidence type="ECO:0000313" key="9">
    <source>
        <dbReference type="EMBL" id="ROT36514.1"/>
    </source>
</evidence>
<evidence type="ECO:0000256" key="4">
    <source>
        <dbReference type="ARBA" id="ARBA00022679"/>
    </source>
</evidence>
<reference evidence="9 10" key="1">
    <citation type="journal article" date="2018" name="Mol. Ecol.">
        <title>The obligate alkalophilic soda-lake fungus Sodiomyces alkalinus has shifted to a protein diet.</title>
        <authorList>
            <person name="Grum-Grzhimaylo A.A."/>
            <person name="Falkoski D.L."/>
            <person name="van den Heuvel J."/>
            <person name="Valero-Jimenez C.A."/>
            <person name="Min B."/>
            <person name="Choi I.G."/>
            <person name="Lipzen A."/>
            <person name="Daum C.G."/>
            <person name="Aanen D.K."/>
            <person name="Tsang A."/>
            <person name="Henrissat B."/>
            <person name="Bilanenko E.N."/>
            <person name="de Vries R.P."/>
            <person name="van Kan J.A.L."/>
            <person name="Grigoriev I.V."/>
            <person name="Debets A.J.M."/>
        </authorList>
    </citation>
    <scope>NUCLEOTIDE SEQUENCE [LARGE SCALE GENOMIC DNA]</scope>
    <source>
        <strain evidence="9 10">F11</strain>
    </source>
</reference>
<dbReference type="EMBL" id="ML119059">
    <property type="protein sequence ID" value="ROT36514.1"/>
    <property type="molecule type" value="Genomic_DNA"/>
</dbReference>
<dbReference type="PANTHER" id="PTHR45670">
    <property type="entry name" value="E3 UBIQUITIN-PROTEIN LIGASE TRIP12"/>
    <property type="match status" value="1"/>
</dbReference>
<dbReference type="SUPFAM" id="SSF48371">
    <property type="entry name" value="ARM repeat"/>
    <property type="match status" value="1"/>
</dbReference>
<proteinExistence type="inferred from homology"/>
<evidence type="ECO:0000256" key="3">
    <source>
        <dbReference type="ARBA" id="ARBA00012485"/>
    </source>
</evidence>
<dbReference type="OrthoDB" id="423283at2759"/>
<feature type="region of interest" description="Disordered" evidence="7">
    <location>
        <begin position="1378"/>
        <end position="1410"/>
    </location>
</feature>
<dbReference type="Pfam" id="PF25579">
    <property type="entry name" value="TPR_TRIP12_N"/>
    <property type="match status" value="1"/>
</dbReference>
<dbReference type="InterPro" id="IPR016024">
    <property type="entry name" value="ARM-type_fold"/>
</dbReference>
<evidence type="ECO:0000259" key="8">
    <source>
        <dbReference type="PROSITE" id="PS50237"/>
    </source>
</evidence>
<keyword evidence="10" id="KW-1185">Reference proteome</keyword>
<keyword evidence="5 6" id="KW-0833">Ubl conjugation pathway</keyword>
<dbReference type="InterPro" id="IPR045322">
    <property type="entry name" value="HECTD1/TRIP12-like"/>
</dbReference>
<dbReference type="EC" id="2.3.2.26" evidence="3"/>
<evidence type="ECO:0000256" key="7">
    <source>
        <dbReference type="SAM" id="MobiDB-lite"/>
    </source>
</evidence>
<sequence>MASSRNTKITDSLLMPTRVTRSSARQAASRTASSTTSALGADPPPTASSALDNHPPAENQQTPSSRKRKAAPQGPSPNQAALPTAPSSARRSKRQKTTDTAAPPPSQPADQASTVAKNRRKGKAPANMSSPGNSGAVGASENVPSSGSSSRRSSRGKRSGQRDSQESLPSSSTLYRQRKRTARTNNPAEQDTTMTGTDDAAEKEAVPPPPPPPPGHRSDHDDSDEHDEDESGRYDEDEDDDDPFGGFGGAGGPGSGLSSTLRALTGMMSSGISSRLRGLLSNLRQKDDPTMQLVALQELSEILLVSNEDNLSGHFSPDSFVKELVTLMQPNELTGEENPEIMLLACRCLANLMEALPASVANVVYGGAVPVLCQKLLEISFIDLAEQALSTLEKISAEYPSTIVREGGLTACLSYLDFFATSTQRTAVTTAANCCRNIPEDSFPVIKDVMPTLLNVLGSNDQRVVEQASICVSGIVESFKYQPSKLEELVSVDLLKAVLRLLVPGTTNLIGPNIHTQFLRVLAFTARSSPRLSAELFKLNIVETLYQILTGVSPPSGTDDLASRLDSVVIMQALIHRPRDQVIETLNVICELLPNLPHDADPACGDFIALGAGEPITPTSTTPGRARKSPNDKRIELLAECQDEVRRFALILFPTLTDAFSSTVNLNVRQKVLTAQLKMLSNLDAEILGEALRTVPYASFLASILSQQDHPSLVMLALQATELLLSRLDDVYQYQFYREGVIAQITKLASQEFPQPPPEKVKTSSDETPEASDQRELEGSDSRHDGEKEHSDDGEDEEERDESERDEDEEDDADRDDEEDEDDHQQHDQERAGSPHSSGGSTVSVDEPVPRHLSNDQSMRIRIRDVAKRFLETHDVEKHDKTMKKKATDFLTDLTNLADQIGDFYLNPTDAKAKVDPEQGAELFQKLVTYFDAEVLESVTSAELLASRLVYVLLNIFSNPDEELAHAAQATFLKIFMGHTVKAKPKTATADSPATPFSVLIHKLQDLLSRSEHFEVVTVHHNSLDHRSSAASMLAKQIRLRLVADDDSEIPRPYRNIMVSIHAIATFKSLDDYLRPRISLSERTRGSRRADGLSRALAAMASHGGLPPLSQAAAARLAERAGLADATSPASGSSSAPPPPPPGDSSSAPASRPSSRKTKSKSTPRDGDPSTPDASSSSRNKAVLRRSARRQAATSTDTPASAGPPDEDDDLQDALECADERQLTDDDDIGDDDDLDAIVGDLDEDMDESPGPDPGAVNLEVAAGGKVTARAEDGTRVPTPSQGSSNQGQGLGLPSRTSALLAAAVSQRTPSPATSSRPMSYAAAIQSVPQDWHIEFTLDGKAIPSETTIYRAVHMSASNSDEHVSRSIWSAVHPIRFRRAPGPPPPSPEGGSSFGTVADTSADNADGIPPSLDKHRITASILRLLNILHDLNANVDDVFMENKDTARLNVEPLAQFVNTKLTAKLNRQLEEPLVVASNCLPSWSEDLARLYPFLFPFETRHLFLQSTSFGYARSMTRWQNAQSNDDSRRNHYNDRPFLGRLQRQKVRISRSKILESALKVMELYGASQSILEVEYFEEVGTGLGPTLEFYSTVSKEFSKKKLKLWREVDSNESDEYISGATGLFPRPMSDEEAAGPNWERYLTLFKMLGKFVARSMIDSRIIDLNFNPIFFRIGDASSKSGVKPSLGAVKVVDPGLAQSLKTIKKFSLAKKKIDEDPSRTPAQKVADTEAVVVDDVRIEDLCLDFTVPGYPEIELVPNGSRVKLTMDNVDLYLDRVIDMTLGSGVRRQVDAFRSGFSQVFPYSALSAFTPDELVSLFGRVEEDWSLETLMDSIKADHGFNMDSKSVRNLLQIMSEMTPRERRDFLQFTTGSPKLPIGGFKSLTPMFTVVCKPSEAPYTSDDYLPSVMTCVNYLKLPDYSSIETMRKQLATAIKEGQGAFHLS</sequence>
<feature type="active site" description="Glycyl thioester intermediate" evidence="6">
    <location>
        <position position="1909"/>
    </location>
</feature>
<dbReference type="GO" id="GO:0000209">
    <property type="term" value="P:protein polyubiquitination"/>
    <property type="evidence" value="ECO:0007669"/>
    <property type="project" value="TreeGrafter"/>
</dbReference>
<evidence type="ECO:0000256" key="2">
    <source>
        <dbReference type="ARBA" id="ARBA00006331"/>
    </source>
</evidence>
<accession>A0A3N2PPY7</accession>
<name>A0A3N2PPY7_SODAK</name>
<feature type="region of interest" description="Disordered" evidence="7">
    <location>
        <begin position="1118"/>
        <end position="1293"/>
    </location>
</feature>
<dbReference type="GO" id="GO:0043161">
    <property type="term" value="P:proteasome-mediated ubiquitin-dependent protein catabolic process"/>
    <property type="evidence" value="ECO:0007669"/>
    <property type="project" value="TreeGrafter"/>
</dbReference>
<feature type="region of interest" description="Disordered" evidence="7">
    <location>
        <begin position="749"/>
        <end position="858"/>
    </location>
</feature>
<dbReference type="Gene3D" id="3.30.2410.10">
    <property type="entry name" value="Hect, E3 ligase catalytic domain"/>
    <property type="match status" value="1"/>
</dbReference>
<organism evidence="9 10">
    <name type="scientific">Sodiomyces alkalinus (strain CBS 110278 / VKM F-3762 / F11)</name>
    <name type="common">Alkaliphilic filamentous fungus</name>
    <dbReference type="NCBI Taxonomy" id="1314773"/>
    <lineage>
        <taxon>Eukaryota</taxon>
        <taxon>Fungi</taxon>
        <taxon>Dikarya</taxon>
        <taxon>Ascomycota</taxon>
        <taxon>Pezizomycotina</taxon>
        <taxon>Sordariomycetes</taxon>
        <taxon>Hypocreomycetidae</taxon>
        <taxon>Glomerellales</taxon>
        <taxon>Plectosphaerellaceae</taxon>
        <taxon>Sodiomyces</taxon>
    </lineage>
</organism>
<feature type="compositionally biased region" description="Pro residues" evidence="7">
    <location>
        <begin position="206"/>
        <end position="215"/>
    </location>
</feature>
<dbReference type="PROSITE" id="PS50237">
    <property type="entry name" value="HECT"/>
    <property type="match status" value="1"/>
</dbReference>
<dbReference type="InterPro" id="IPR035983">
    <property type="entry name" value="Hect_E3_ubiquitin_ligase"/>
</dbReference>
<dbReference type="Gene3D" id="3.30.2160.10">
    <property type="entry name" value="Hect, E3 ligase catalytic domain"/>
    <property type="match status" value="1"/>
</dbReference>
<feature type="compositionally biased region" description="Polar residues" evidence="7">
    <location>
        <begin position="1394"/>
        <end position="1403"/>
    </location>
</feature>
<dbReference type="SMART" id="SM00119">
    <property type="entry name" value="HECTc"/>
    <property type="match status" value="1"/>
</dbReference>
<gene>
    <name evidence="9" type="ORF">SODALDRAFT_325839</name>
</gene>
<feature type="domain" description="HECT" evidence="8">
    <location>
        <begin position="1584"/>
        <end position="1942"/>
    </location>
</feature>
<feature type="compositionally biased region" description="Gly residues" evidence="7">
    <location>
        <begin position="245"/>
        <end position="255"/>
    </location>
</feature>
<feature type="compositionally biased region" description="Basic and acidic residues" evidence="7">
    <location>
        <begin position="772"/>
        <end position="791"/>
    </location>
</feature>
<feature type="compositionally biased region" description="Low complexity" evidence="7">
    <location>
        <begin position="1144"/>
        <end position="1153"/>
    </location>
</feature>
<feature type="compositionally biased region" description="Polar residues" evidence="7">
    <location>
        <begin position="76"/>
        <end position="89"/>
    </location>
</feature>
<dbReference type="PANTHER" id="PTHR45670:SF1">
    <property type="entry name" value="E3 UBIQUITIN-PROTEIN LIGASE HECTD1"/>
    <property type="match status" value="1"/>
</dbReference>
<feature type="compositionally biased region" description="Polar residues" evidence="7">
    <location>
        <begin position="835"/>
        <end position="844"/>
    </location>
</feature>
<dbReference type="Gene3D" id="1.25.10.10">
    <property type="entry name" value="Leucine-rich Repeat Variant"/>
    <property type="match status" value="1"/>
</dbReference>
<comment type="similarity">
    <text evidence="2">Belongs to the UPL family. K-HECT subfamily.</text>
</comment>
<evidence type="ECO:0000256" key="6">
    <source>
        <dbReference type="PROSITE-ProRule" id="PRU00104"/>
    </source>
</evidence>
<feature type="region of interest" description="Disordered" evidence="7">
    <location>
        <begin position="1"/>
        <end position="261"/>
    </location>
</feature>
<feature type="compositionally biased region" description="Basic and acidic residues" evidence="7">
    <location>
        <begin position="824"/>
        <end position="833"/>
    </location>
</feature>
<comment type="catalytic activity">
    <reaction evidence="1">
        <text>S-ubiquitinyl-[E2 ubiquitin-conjugating enzyme]-L-cysteine + [acceptor protein]-L-lysine = [E2 ubiquitin-conjugating enzyme]-L-cysteine + N(6)-ubiquitinyl-[acceptor protein]-L-lysine.</text>
        <dbReference type="EC" id="2.3.2.26"/>
    </reaction>
</comment>
<dbReference type="RefSeq" id="XP_028464320.1">
    <property type="nucleotide sequence ID" value="XM_028610027.1"/>
</dbReference>
<dbReference type="Gene3D" id="3.90.1750.10">
    <property type="entry name" value="Hect, E3 ligase catalytic domains"/>
    <property type="match status" value="1"/>
</dbReference>
<dbReference type="InterPro" id="IPR011989">
    <property type="entry name" value="ARM-like"/>
</dbReference>
<feature type="compositionally biased region" description="Acidic residues" evidence="7">
    <location>
        <begin position="221"/>
        <end position="243"/>
    </location>
</feature>
<evidence type="ECO:0000313" key="10">
    <source>
        <dbReference type="Proteomes" id="UP000272025"/>
    </source>
</evidence>
<dbReference type="GO" id="GO:0016607">
    <property type="term" value="C:nuclear speck"/>
    <property type="evidence" value="ECO:0007669"/>
    <property type="project" value="TreeGrafter"/>
</dbReference>
<feature type="compositionally biased region" description="Polar residues" evidence="7">
    <location>
        <begin position="183"/>
        <end position="196"/>
    </location>
</feature>
<feature type="compositionally biased region" description="Polar residues" evidence="7">
    <location>
        <begin position="166"/>
        <end position="175"/>
    </location>
</feature>
<feature type="compositionally biased region" description="Acidic residues" evidence="7">
    <location>
        <begin position="1225"/>
        <end position="1250"/>
    </location>
</feature>
<dbReference type="Pfam" id="PF00632">
    <property type="entry name" value="HECT"/>
    <property type="match status" value="1"/>
</dbReference>
<dbReference type="SUPFAM" id="SSF56204">
    <property type="entry name" value="Hect, E3 ligase catalytic domain"/>
    <property type="match status" value="1"/>
</dbReference>
<feature type="compositionally biased region" description="Low complexity" evidence="7">
    <location>
        <begin position="1118"/>
        <end position="1135"/>
    </location>
</feature>
<dbReference type="InterPro" id="IPR057948">
    <property type="entry name" value="TPR_TRIP12_N"/>
</dbReference>
<dbReference type="Proteomes" id="UP000272025">
    <property type="component" value="Unassembled WGS sequence"/>
</dbReference>
<feature type="compositionally biased region" description="Acidic residues" evidence="7">
    <location>
        <begin position="792"/>
        <end position="823"/>
    </location>
</feature>
<keyword evidence="4" id="KW-0808">Transferase</keyword>
<dbReference type="GeneID" id="39578505"/>
<evidence type="ECO:0000256" key="1">
    <source>
        <dbReference type="ARBA" id="ARBA00000885"/>
    </source>
</evidence>
<protein>
    <recommendedName>
        <fullName evidence="3">HECT-type E3 ubiquitin transferase</fullName>
        <ecNumber evidence="3">2.3.2.26</ecNumber>
    </recommendedName>
</protein>